<accession>A0A645E2G2</accession>
<dbReference type="PRINTS" id="PR00045">
    <property type="entry name" value="SIGMA54FCT"/>
</dbReference>
<evidence type="ECO:0000256" key="1">
    <source>
        <dbReference type="ARBA" id="ARBA00008798"/>
    </source>
</evidence>
<gene>
    <name evidence="11" type="primary">rpoN_27</name>
    <name evidence="11" type="ORF">SDC9_143116</name>
</gene>
<evidence type="ECO:0000256" key="8">
    <source>
        <dbReference type="ARBA" id="ARBA00023163"/>
    </source>
</evidence>
<evidence type="ECO:0000259" key="9">
    <source>
        <dbReference type="Pfam" id="PF04552"/>
    </source>
</evidence>
<keyword evidence="4" id="KW-0548">Nucleotidyltransferase</keyword>
<dbReference type="InterPro" id="IPR000394">
    <property type="entry name" value="RNA_pol_sigma_54"/>
</dbReference>
<feature type="domain" description="RNA polymerase sigma factor 54 DNA-binding" evidence="9">
    <location>
        <begin position="147"/>
        <end position="304"/>
    </location>
</feature>
<keyword evidence="6" id="KW-0731">Sigma factor</keyword>
<evidence type="ECO:0000256" key="3">
    <source>
        <dbReference type="ARBA" id="ARBA00022679"/>
    </source>
</evidence>
<evidence type="ECO:0000256" key="6">
    <source>
        <dbReference type="ARBA" id="ARBA00023082"/>
    </source>
</evidence>
<evidence type="ECO:0000256" key="5">
    <source>
        <dbReference type="ARBA" id="ARBA00023015"/>
    </source>
</evidence>
<evidence type="ECO:0000256" key="7">
    <source>
        <dbReference type="ARBA" id="ARBA00023125"/>
    </source>
</evidence>
<dbReference type="Pfam" id="PF04552">
    <property type="entry name" value="Sigma54_DBD"/>
    <property type="match status" value="1"/>
</dbReference>
<comment type="caution">
    <text evidence="11">The sequence shown here is derived from an EMBL/GenBank/DDBJ whole genome shotgun (WGS) entry which is preliminary data.</text>
</comment>
<reference evidence="11" key="1">
    <citation type="submission" date="2019-08" db="EMBL/GenBank/DDBJ databases">
        <authorList>
            <person name="Kucharzyk K."/>
            <person name="Murdoch R.W."/>
            <person name="Higgins S."/>
            <person name="Loffler F."/>
        </authorList>
    </citation>
    <scope>NUCLEOTIDE SEQUENCE</scope>
</reference>
<evidence type="ECO:0000256" key="4">
    <source>
        <dbReference type="ARBA" id="ARBA00022695"/>
    </source>
</evidence>
<dbReference type="Pfam" id="PF04963">
    <property type="entry name" value="Sigma54_CBD"/>
    <property type="match status" value="1"/>
</dbReference>
<dbReference type="GO" id="GO:0000428">
    <property type="term" value="C:DNA-directed RNA polymerase complex"/>
    <property type="evidence" value="ECO:0007669"/>
    <property type="project" value="UniProtKB-KW"/>
</dbReference>
<name>A0A645E2G2_9ZZZZ</name>
<dbReference type="InterPro" id="IPR007046">
    <property type="entry name" value="RNA_pol_sigma_54_core-bd"/>
</dbReference>
<keyword evidence="7" id="KW-0238">DNA-binding</keyword>
<dbReference type="InterPro" id="IPR007634">
    <property type="entry name" value="RNA_pol_sigma_54_DNA-bd"/>
</dbReference>
<keyword evidence="2" id="KW-0240">DNA-directed RNA polymerase</keyword>
<sequence>MLKLVQKLDPPGIASRNVQECLTAQLKAKPKLNSDQKLALLILTEGFEEFSKKHFDQIQKKFEVTRDQVREAFEEIKKLNPKPGGNDFNAQTNTIIPDFLVKYSEEIDDLMITLNDSTIPHIKVSSTYDKIKEEAKHNKSFNRETKEWIKDRYENAKFFIQAIKQRNITMLIIMTAIVERQRDFFMDDIKNLKPLIYKDIADDTGFDISTVCRIVNSKYVYTSMGTYELKFFFSEALPNDDGEEISTTVIKDKIKEIIANESKSKPYSDDQLTKLLKDEGYNVARRTVAKYRETLKIPVARLRKEI</sequence>
<keyword evidence="3" id="KW-0808">Transferase</keyword>
<dbReference type="PROSITE" id="PS50044">
    <property type="entry name" value="SIGMA54_3"/>
    <property type="match status" value="1"/>
</dbReference>
<evidence type="ECO:0000313" key="11">
    <source>
        <dbReference type="EMBL" id="MPM95960.1"/>
    </source>
</evidence>
<comment type="similarity">
    <text evidence="1">Belongs to the sigma-54 factor family.</text>
</comment>
<evidence type="ECO:0000259" key="10">
    <source>
        <dbReference type="Pfam" id="PF04963"/>
    </source>
</evidence>
<keyword evidence="5" id="KW-0805">Transcription regulation</keyword>
<dbReference type="GO" id="GO:0016987">
    <property type="term" value="F:sigma factor activity"/>
    <property type="evidence" value="ECO:0007669"/>
    <property type="project" value="UniProtKB-KW"/>
</dbReference>
<dbReference type="EMBL" id="VSSQ01042388">
    <property type="protein sequence ID" value="MPM95960.1"/>
    <property type="molecule type" value="Genomic_DNA"/>
</dbReference>
<dbReference type="GO" id="GO:0001216">
    <property type="term" value="F:DNA-binding transcription activator activity"/>
    <property type="evidence" value="ECO:0007669"/>
    <property type="project" value="InterPro"/>
</dbReference>
<dbReference type="PANTHER" id="PTHR32248:SF4">
    <property type="entry name" value="RNA POLYMERASE SIGMA-54 FACTOR"/>
    <property type="match status" value="1"/>
</dbReference>
<dbReference type="GO" id="GO:0016779">
    <property type="term" value="F:nucleotidyltransferase activity"/>
    <property type="evidence" value="ECO:0007669"/>
    <property type="project" value="UniProtKB-KW"/>
</dbReference>
<dbReference type="NCBIfam" id="TIGR02395">
    <property type="entry name" value="rpoN_sigma"/>
    <property type="match status" value="1"/>
</dbReference>
<keyword evidence="8" id="KW-0804">Transcription</keyword>
<protein>
    <submittedName>
        <fullName evidence="11">RNA polymerase sigma-54 factor</fullName>
    </submittedName>
</protein>
<dbReference type="Gene3D" id="1.10.10.60">
    <property type="entry name" value="Homeodomain-like"/>
    <property type="match status" value="1"/>
</dbReference>
<dbReference type="PANTHER" id="PTHR32248">
    <property type="entry name" value="RNA POLYMERASE SIGMA-54 FACTOR"/>
    <property type="match status" value="1"/>
</dbReference>
<dbReference type="GO" id="GO:0003677">
    <property type="term" value="F:DNA binding"/>
    <property type="evidence" value="ECO:0007669"/>
    <property type="project" value="UniProtKB-KW"/>
</dbReference>
<proteinExistence type="inferred from homology"/>
<evidence type="ECO:0000256" key="2">
    <source>
        <dbReference type="ARBA" id="ARBA00022478"/>
    </source>
</evidence>
<organism evidence="11">
    <name type="scientific">bioreactor metagenome</name>
    <dbReference type="NCBI Taxonomy" id="1076179"/>
    <lineage>
        <taxon>unclassified sequences</taxon>
        <taxon>metagenomes</taxon>
        <taxon>ecological metagenomes</taxon>
    </lineage>
</organism>
<dbReference type="GO" id="GO:0006352">
    <property type="term" value="P:DNA-templated transcription initiation"/>
    <property type="evidence" value="ECO:0007669"/>
    <property type="project" value="InterPro"/>
</dbReference>
<feature type="domain" description="RNA polymerase sigma factor 54 core-binding" evidence="10">
    <location>
        <begin position="1"/>
        <end position="128"/>
    </location>
</feature>
<dbReference type="PROSITE" id="PS00718">
    <property type="entry name" value="SIGMA54_2"/>
    <property type="match status" value="1"/>
</dbReference>
<dbReference type="AlphaFoldDB" id="A0A645E2G2"/>